<keyword evidence="2" id="KW-1133">Transmembrane helix</keyword>
<gene>
    <name evidence="3" type="ORF">BECKDK2373B_GA0170837_101622</name>
</gene>
<dbReference type="EMBL" id="CAADEX010000016">
    <property type="protein sequence ID" value="VFJ47246.1"/>
    <property type="molecule type" value="Genomic_DNA"/>
</dbReference>
<sequence length="101" mass="10682">MRAIPGRIVGHWDIHCRPVWLGSAVRQRVHSIGMEIFIISFIVILIAVVGMAVGVLLRGPRHCLKGSCGGIANTPGMEGSCACGRKDSSGNGEENETGRAS</sequence>
<keyword evidence="2" id="KW-0812">Transmembrane</keyword>
<dbReference type="AlphaFoldDB" id="A0A450S5T8"/>
<evidence type="ECO:0000313" key="3">
    <source>
        <dbReference type="EMBL" id="VFJ47246.1"/>
    </source>
</evidence>
<dbReference type="InterPro" id="IPR007495">
    <property type="entry name" value="NqrM"/>
</dbReference>
<dbReference type="PANTHER" id="PTHR40691">
    <property type="entry name" value="(NA+)-NQR MATURATION NQRM"/>
    <property type="match status" value="1"/>
</dbReference>
<dbReference type="PANTHER" id="PTHR40691:SF3">
    <property type="entry name" value="(NA+)-NQR MATURATION NQRM"/>
    <property type="match status" value="1"/>
</dbReference>
<keyword evidence="2" id="KW-0472">Membrane</keyword>
<name>A0A450S5T8_9GAMM</name>
<feature type="region of interest" description="Disordered" evidence="1">
    <location>
        <begin position="82"/>
        <end position="101"/>
    </location>
</feature>
<reference evidence="3" key="1">
    <citation type="submission" date="2019-02" db="EMBL/GenBank/DDBJ databases">
        <authorList>
            <person name="Gruber-Vodicka R. H."/>
            <person name="Seah K. B. B."/>
        </authorList>
    </citation>
    <scope>NUCLEOTIDE SEQUENCE</scope>
    <source>
        <strain evidence="3">BECK_DK47</strain>
    </source>
</reference>
<proteinExistence type="predicted"/>
<feature type="transmembrane region" description="Helical" evidence="2">
    <location>
        <begin position="36"/>
        <end position="57"/>
    </location>
</feature>
<evidence type="ECO:0000256" key="2">
    <source>
        <dbReference type="SAM" id="Phobius"/>
    </source>
</evidence>
<accession>A0A450S5T8</accession>
<protein>
    <submittedName>
        <fullName evidence="3">Uncharacterized protein</fullName>
    </submittedName>
</protein>
<evidence type="ECO:0000256" key="1">
    <source>
        <dbReference type="SAM" id="MobiDB-lite"/>
    </source>
</evidence>
<organism evidence="3">
    <name type="scientific">Candidatus Kentrum sp. DK</name>
    <dbReference type="NCBI Taxonomy" id="2126562"/>
    <lineage>
        <taxon>Bacteria</taxon>
        <taxon>Pseudomonadati</taxon>
        <taxon>Pseudomonadota</taxon>
        <taxon>Gammaproteobacteria</taxon>
        <taxon>Candidatus Kentrum</taxon>
    </lineage>
</organism>